<name>A0A382ADE7_9ZZZZ</name>
<organism evidence="1">
    <name type="scientific">marine metagenome</name>
    <dbReference type="NCBI Taxonomy" id="408172"/>
    <lineage>
        <taxon>unclassified sequences</taxon>
        <taxon>metagenomes</taxon>
        <taxon>ecological metagenomes</taxon>
    </lineage>
</organism>
<protein>
    <submittedName>
        <fullName evidence="1">Uncharacterized protein</fullName>
    </submittedName>
</protein>
<dbReference type="AlphaFoldDB" id="A0A382ADE7"/>
<evidence type="ECO:0000313" key="1">
    <source>
        <dbReference type="EMBL" id="SVA99429.1"/>
    </source>
</evidence>
<gene>
    <name evidence="1" type="ORF">METZ01_LOCUS152283</name>
</gene>
<feature type="non-terminal residue" evidence="1">
    <location>
        <position position="53"/>
    </location>
</feature>
<accession>A0A382ADE7</accession>
<reference evidence="1" key="1">
    <citation type="submission" date="2018-05" db="EMBL/GenBank/DDBJ databases">
        <authorList>
            <person name="Lanie J.A."/>
            <person name="Ng W.-L."/>
            <person name="Kazmierczak K.M."/>
            <person name="Andrzejewski T.M."/>
            <person name="Davidsen T.M."/>
            <person name="Wayne K.J."/>
            <person name="Tettelin H."/>
            <person name="Glass J.I."/>
            <person name="Rusch D."/>
            <person name="Podicherti R."/>
            <person name="Tsui H.-C.T."/>
            <person name="Winkler M.E."/>
        </authorList>
    </citation>
    <scope>NUCLEOTIDE SEQUENCE</scope>
</reference>
<proteinExistence type="predicted"/>
<sequence>MMGSIAFSKSGFYVIGGIINSTVDGDDVSKDVDYLMGFKFDIEKIHENGLIAG</sequence>
<dbReference type="EMBL" id="UINC01024887">
    <property type="protein sequence ID" value="SVA99429.1"/>
    <property type="molecule type" value="Genomic_DNA"/>
</dbReference>